<evidence type="ECO:0000313" key="4">
    <source>
        <dbReference type="WBParaSite" id="OFLC_0001091801-mRNA-1"/>
    </source>
</evidence>
<dbReference type="AlphaFoldDB" id="A0A183HTV6"/>
<gene>
    <name evidence="2" type="ORF">OFLC_LOCUS10920</name>
</gene>
<reference evidence="4" key="1">
    <citation type="submission" date="2016-06" db="UniProtKB">
        <authorList>
            <consortium name="WormBaseParasite"/>
        </authorList>
    </citation>
    <scope>IDENTIFICATION</scope>
</reference>
<evidence type="ECO:0000256" key="1">
    <source>
        <dbReference type="ARBA" id="ARBA00022441"/>
    </source>
</evidence>
<dbReference type="Gene3D" id="1.25.40.420">
    <property type="match status" value="1"/>
</dbReference>
<protein>
    <submittedName>
        <fullName evidence="4">Kelch repeat protein</fullName>
    </submittedName>
</protein>
<dbReference type="Pfam" id="PF01344">
    <property type="entry name" value="Kelch_1"/>
    <property type="match status" value="2"/>
</dbReference>
<accession>A0A183HTV6</accession>
<dbReference type="InterPro" id="IPR006652">
    <property type="entry name" value="Kelch_1"/>
</dbReference>
<sequence>MPLIKPHFITDHVASHPFIRESLDCRDLIDEAKDYHLMPERRKFLKKFRTKQRCCFDVPGLIFAVGGLTNAGDSLSTVEMYDPMIGKWTAAQPMNSIRSRIGVAVMNRMLYAIGGFNGHDRLRTVEVFDPDQNKWT</sequence>
<evidence type="ECO:0000313" key="2">
    <source>
        <dbReference type="EMBL" id="VDO72409.1"/>
    </source>
</evidence>
<dbReference type="InterPro" id="IPR015915">
    <property type="entry name" value="Kelch-typ_b-propeller"/>
</dbReference>
<name>A0A183HTV6_9BILA</name>
<evidence type="ECO:0000313" key="3">
    <source>
        <dbReference type="Proteomes" id="UP000267606"/>
    </source>
</evidence>
<proteinExistence type="predicted"/>
<dbReference type="PANTHER" id="PTHR45632">
    <property type="entry name" value="LD33804P"/>
    <property type="match status" value="1"/>
</dbReference>
<dbReference type="SMART" id="SM00612">
    <property type="entry name" value="Kelch"/>
    <property type="match status" value="2"/>
</dbReference>
<dbReference type="EMBL" id="UZAJ01015140">
    <property type="protein sequence ID" value="VDO72409.1"/>
    <property type="molecule type" value="Genomic_DNA"/>
</dbReference>
<dbReference type="Gene3D" id="2.120.10.80">
    <property type="entry name" value="Kelch-type beta propeller"/>
    <property type="match status" value="1"/>
</dbReference>
<reference evidence="2 3" key="2">
    <citation type="submission" date="2018-11" db="EMBL/GenBank/DDBJ databases">
        <authorList>
            <consortium name="Pathogen Informatics"/>
        </authorList>
    </citation>
    <scope>NUCLEOTIDE SEQUENCE [LARGE SCALE GENOMIC DNA]</scope>
</reference>
<dbReference type="STRING" id="387005.A0A183HTV6"/>
<dbReference type="SUPFAM" id="SSF117281">
    <property type="entry name" value="Kelch motif"/>
    <property type="match status" value="1"/>
</dbReference>
<organism evidence="4">
    <name type="scientific">Onchocerca flexuosa</name>
    <dbReference type="NCBI Taxonomy" id="387005"/>
    <lineage>
        <taxon>Eukaryota</taxon>
        <taxon>Metazoa</taxon>
        <taxon>Ecdysozoa</taxon>
        <taxon>Nematoda</taxon>
        <taxon>Chromadorea</taxon>
        <taxon>Rhabditida</taxon>
        <taxon>Spirurina</taxon>
        <taxon>Spiruromorpha</taxon>
        <taxon>Filarioidea</taxon>
        <taxon>Onchocercidae</taxon>
        <taxon>Onchocerca</taxon>
    </lineage>
</organism>
<keyword evidence="3" id="KW-1185">Reference proteome</keyword>
<keyword evidence="1" id="KW-0880">Kelch repeat</keyword>
<dbReference type="WBParaSite" id="OFLC_0001091801-mRNA-1">
    <property type="protein sequence ID" value="OFLC_0001091801-mRNA-1"/>
    <property type="gene ID" value="OFLC_0001091801"/>
</dbReference>
<dbReference type="Proteomes" id="UP000267606">
    <property type="component" value="Unassembled WGS sequence"/>
</dbReference>